<organism evidence="2 3">
    <name type="scientific">Kineosphaera limosa NBRC 100340</name>
    <dbReference type="NCBI Taxonomy" id="1184609"/>
    <lineage>
        <taxon>Bacteria</taxon>
        <taxon>Bacillati</taxon>
        <taxon>Actinomycetota</taxon>
        <taxon>Actinomycetes</taxon>
        <taxon>Micrococcales</taxon>
        <taxon>Dermatophilaceae</taxon>
        <taxon>Kineosphaera</taxon>
    </lineage>
</organism>
<gene>
    <name evidence="2" type="ORF">KILIM_004_00470</name>
</gene>
<evidence type="ECO:0000313" key="3">
    <source>
        <dbReference type="Proteomes" id="UP000008366"/>
    </source>
</evidence>
<keyword evidence="1" id="KW-0175">Coiled coil</keyword>
<evidence type="ECO:0000256" key="1">
    <source>
        <dbReference type="SAM" id="Coils"/>
    </source>
</evidence>
<name>K6VDI5_9MICO</name>
<comment type="caution">
    <text evidence="2">The sequence shown here is derived from an EMBL/GenBank/DDBJ whole genome shotgun (WGS) entry which is preliminary data.</text>
</comment>
<reference evidence="2 3" key="1">
    <citation type="submission" date="2012-08" db="EMBL/GenBank/DDBJ databases">
        <title>Whole genome shotgun sequence of Kineosphaera limosa NBRC 100340.</title>
        <authorList>
            <person name="Yoshida I."/>
            <person name="Isaki S."/>
            <person name="Hosoyama A."/>
            <person name="Tsuchikane K."/>
            <person name="Katsumata H."/>
            <person name="Ando Y."/>
            <person name="Ohji S."/>
            <person name="Hamada M."/>
            <person name="Tamura T."/>
            <person name="Yamazoe A."/>
            <person name="Yamazaki S."/>
            <person name="Fujita N."/>
        </authorList>
    </citation>
    <scope>NUCLEOTIDE SEQUENCE [LARGE SCALE GENOMIC DNA]</scope>
    <source>
        <strain evidence="2 3">NBRC 100340</strain>
    </source>
</reference>
<feature type="coiled-coil region" evidence="1">
    <location>
        <begin position="4"/>
        <end position="31"/>
    </location>
</feature>
<dbReference type="EMBL" id="BAHD01000004">
    <property type="protein sequence ID" value="GAB94258.1"/>
    <property type="molecule type" value="Genomic_DNA"/>
</dbReference>
<accession>K6VDI5</accession>
<dbReference type="STRING" id="1184609.KILIM_004_00470"/>
<dbReference type="eggNOG" id="ENOG50343ER">
    <property type="taxonomic scope" value="Bacteria"/>
</dbReference>
<keyword evidence="3" id="KW-1185">Reference proteome</keyword>
<dbReference type="RefSeq" id="WP_006590791.1">
    <property type="nucleotide sequence ID" value="NZ_BAHD01000004.1"/>
</dbReference>
<sequence>MTDIAAARAALDDAQTLLEQSQADLTKLTEIQSWLPEAAERMRALEDFYRGPGSTHLDTTLAADPQAQTPPVVNEDAVWEVAVGWDDGVQRLLRFATAEITAHLDRPGGYC</sequence>
<protein>
    <submittedName>
        <fullName evidence="2">Uncharacterized protein</fullName>
    </submittedName>
</protein>
<dbReference type="AlphaFoldDB" id="K6VDI5"/>
<evidence type="ECO:0000313" key="2">
    <source>
        <dbReference type="EMBL" id="GAB94258.1"/>
    </source>
</evidence>
<dbReference type="Proteomes" id="UP000008366">
    <property type="component" value="Unassembled WGS sequence"/>
</dbReference>
<proteinExistence type="predicted"/>
<dbReference type="OrthoDB" id="5149056at2"/>